<gene>
    <name evidence="1" type="ORF">A2U01_0005855</name>
</gene>
<reference evidence="1 2" key="1">
    <citation type="journal article" date="2018" name="Front. Plant Sci.">
        <title>Red Clover (Trifolium pratense) and Zigzag Clover (T. medium) - A Picture of Genomic Similarities and Differences.</title>
        <authorList>
            <person name="Dluhosova J."/>
            <person name="Istvanek J."/>
            <person name="Nedelnik J."/>
            <person name="Repkova J."/>
        </authorList>
    </citation>
    <scope>NUCLEOTIDE SEQUENCE [LARGE SCALE GENOMIC DNA]</scope>
    <source>
        <strain evidence="2">cv. 10/8</strain>
        <tissue evidence="1">Leaf</tissue>
    </source>
</reference>
<name>A0A392MFH2_9FABA</name>
<dbReference type="Proteomes" id="UP000265520">
    <property type="component" value="Unassembled WGS sequence"/>
</dbReference>
<dbReference type="AlphaFoldDB" id="A0A392MFH2"/>
<sequence>MLKLTKGGLDSNHMLGSNMYDGNDTEGRPHWLVSGTMLRSGRSFRCYHEGEVAISPLMCNEQIPILGGASLHKGEISRQHQEKKNPSSALPILEENVNSVVRHWFLLCLTV</sequence>
<organism evidence="1 2">
    <name type="scientific">Trifolium medium</name>
    <dbReference type="NCBI Taxonomy" id="97028"/>
    <lineage>
        <taxon>Eukaryota</taxon>
        <taxon>Viridiplantae</taxon>
        <taxon>Streptophyta</taxon>
        <taxon>Embryophyta</taxon>
        <taxon>Tracheophyta</taxon>
        <taxon>Spermatophyta</taxon>
        <taxon>Magnoliopsida</taxon>
        <taxon>eudicotyledons</taxon>
        <taxon>Gunneridae</taxon>
        <taxon>Pentapetalae</taxon>
        <taxon>rosids</taxon>
        <taxon>fabids</taxon>
        <taxon>Fabales</taxon>
        <taxon>Fabaceae</taxon>
        <taxon>Papilionoideae</taxon>
        <taxon>50 kb inversion clade</taxon>
        <taxon>NPAAA clade</taxon>
        <taxon>Hologalegina</taxon>
        <taxon>IRL clade</taxon>
        <taxon>Trifolieae</taxon>
        <taxon>Trifolium</taxon>
    </lineage>
</organism>
<evidence type="ECO:0000313" key="1">
    <source>
        <dbReference type="EMBL" id="MCH85014.1"/>
    </source>
</evidence>
<dbReference type="EMBL" id="LXQA010007768">
    <property type="protein sequence ID" value="MCH85014.1"/>
    <property type="molecule type" value="Genomic_DNA"/>
</dbReference>
<accession>A0A392MFH2</accession>
<keyword evidence="2" id="KW-1185">Reference proteome</keyword>
<protein>
    <submittedName>
        <fullName evidence="1">Uncharacterized protein</fullName>
    </submittedName>
</protein>
<evidence type="ECO:0000313" key="2">
    <source>
        <dbReference type="Proteomes" id="UP000265520"/>
    </source>
</evidence>
<proteinExistence type="predicted"/>
<comment type="caution">
    <text evidence="1">The sequence shown here is derived from an EMBL/GenBank/DDBJ whole genome shotgun (WGS) entry which is preliminary data.</text>
</comment>